<dbReference type="GO" id="GO:0003700">
    <property type="term" value="F:DNA-binding transcription factor activity"/>
    <property type="evidence" value="ECO:0007669"/>
    <property type="project" value="UniProtKB-UniRule"/>
</dbReference>
<dbReference type="EMBL" id="JAAMPC010000002">
    <property type="protein sequence ID" value="KAG2323813.1"/>
    <property type="molecule type" value="Genomic_DNA"/>
</dbReference>
<feature type="compositionally biased region" description="Polar residues" evidence="8">
    <location>
        <begin position="165"/>
        <end position="176"/>
    </location>
</feature>
<dbReference type="GO" id="GO:0043565">
    <property type="term" value="F:sequence-specific DNA binding"/>
    <property type="evidence" value="ECO:0007669"/>
    <property type="project" value="TreeGrafter"/>
</dbReference>
<evidence type="ECO:0000256" key="2">
    <source>
        <dbReference type="ARBA" id="ARBA00007911"/>
    </source>
</evidence>
<dbReference type="PANTHER" id="PTHR31421">
    <property type="entry name" value="PROTEIN BASIC PENTACYSTEINE3"/>
    <property type="match status" value="1"/>
</dbReference>
<keyword evidence="6 7" id="KW-0539">Nucleus</keyword>
<comment type="subcellular location">
    <subcellularLocation>
        <location evidence="1 7">Nucleus</location>
    </subcellularLocation>
</comment>
<reference evidence="9 10" key="1">
    <citation type="submission" date="2020-02" db="EMBL/GenBank/DDBJ databases">
        <authorList>
            <person name="Ma Q."/>
            <person name="Huang Y."/>
            <person name="Song X."/>
            <person name="Pei D."/>
        </authorList>
    </citation>
    <scope>NUCLEOTIDE SEQUENCE [LARGE SCALE GENOMIC DNA]</scope>
    <source>
        <strain evidence="9">Sxm20200214</strain>
        <tissue evidence="9">Leaf</tissue>
    </source>
</reference>
<feature type="compositionally biased region" description="Basic and acidic residues" evidence="8">
    <location>
        <begin position="182"/>
        <end position="194"/>
    </location>
</feature>
<dbReference type="GO" id="GO:0005634">
    <property type="term" value="C:nucleus"/>
    <property type="evidence" value="ECO:0007669"/>
    <property type="project" value="UniProtKB-SubCell"/>
</dbReference>
<dbReference type="Pfam" id="PF06217">
    <property type="entry name" value="GAGA_bind"/>
    <property type="match status" value="1"/>
</dbReference>
<evidence type="ECO:0000313" key="9">
    <source>
        <dbReference type="EMBL" id="KAG2323813.1"/>
    </source>
</evidence>
<comment type="caution">
    <text evidence="9">The sequence shown here is derived from an EMBL/GenBank/DDBJ whole genome shotgun (WGS) entry which is preliminary data.</text>
</comment>
<evidence type="ECO:0000313" key="10">
    <source>
        <dbReference type="Proteomes" id="UP000886595"/>
    </source>
</evidence>
<name>A0A8X8B6Z9_BRACI</name>
<evidence type="ECO:0000256" key="1">
    <source>
        <dbReference type="ARBA" id="ARBA00004123"/>
    </source>
</evidence>
<keyword evidence="4 7" id="KW-0238">DNA-binding</keyword>
<evidence type="ECO:0000256" key="7">
    <source>
        <dbReference type="RuleBase" id="RU367160"/>
    </source>
</evidence>
<feature type="region of interest" description="Disordered" evidence="8">
    <location>
        <begin position="165"/>
        <end position="237"/>
    </location>
</feature>
<comment type="function">
    <text evidence="7">Transcriptional regulator that specifically binds to GA-rich elements (GAGA-repeats) present in regulatory sequences of genes involved in developmental processes.</text>
</comment>
<dbReference type="InterPro" id="IPR010409">
    <property type="entry name" value="GAGA-bd_tscrpt_act"/>
</dbReference>
<evidence type="ECO:0000256" key="8">
    <source>
        <dbReference type="SAM" id="MobiDB-lite"/>
    </source>
</evidence>
<evidence type="ECO:0000256" key="3">
    <source>
        <dbReference type="ARBA" id="ARBA00023015"/>
    </source>
</evidence>
<dbReference type="PANTHER" id="PTHR31421:SF12">
    <property type="entry name" value="GAGA-BINDING TRANSCRIPTIONAL ACTIVATOR"/>
    <property type="match status" value="1"/>
</dbReference>
<protein>
    <recommendedName>
        <fullName evidence="7">GAGA-binding transcriptional activator</fullName>
    </recommendedName>
</protein>
<comment type="similarity">
    <text evidence="2 7">Belongs to the BBR/BPC family.</text>
</comment>
<dbReference type="OrthoDB" id="1903765at2759"/>
<dbReference type="AlphaFoldDB" id="A0A8X8B6Z9"/>
<keyword evidence="10" id="KW-1185">Reference proteome</keyword>
<evidence type="ECO:0000256" key="5">
    <source>
        <dbReference type="ARBA" id="ARBA00023163"/>
    </source>
</evidence>
<gene>
    <name evidence="9" type="ORF">Bca52824_006541</name>
</gene>
<dbReference type="Proteomes" id="UP000886595">
    <property type="component" value="Unassembled WGS sequence"/>
</dbReference>
<evidence type="ECO:0000256" key="4">
    <source>
        <dbReference type="ARBA" id="ARBA00023125"/>
    </source>
</evidence>
<organism evidence="9 10">
    <name type="scientific">Brassica carinata</name>
    <name type="common">Ethiopian mustard</name>
    <name type="synonym">Abyssinian cabbage</name>
    <dbReference type="NCBI Taxonomy" id="52824"/>
    <lineage>
        <taxon>Eukaryota</taxon>
        <taxon>Viridiplantae</taxon>
        <taxon>Streptophyta</taxon>
        <taxon>Embryophyta</taxon>
        <taxon>Tracheophyta</taxon>
        <taxon>Spermatophyta</taxon>
        <taxon>Magnoliopsida</taxon>
        <taxon>eudicotyledons</taxon>
        <taxon>Gunneridae</taxon>
        <taxon>Pentapetalae</taxon>
        <taxon>rosids</taxon>
        <taxon>malvids</taxon>
        <taxon>Brassicales</taxon>
        <taxon>Brassicaceae</taxon>
        <taxon>Brassiceae</taxon>
        <taxon>Brassica</taxon>
    </lineage>
</organism>
<keyword evidence="3 7" id="KW-0805">Transcription regulation</keyword>
<proteinExistence type="inferred from homology"/>
<dbReference type="SMART" id="SM01226">
    <property type="entry name" value="GAGA_bind"/>
    <property type="match status" value="1"/>
</dbReference>
<dbReference type="GO" id="GO:0009723">
    <property type="term" value="P:response to ethylene"/>
    <property type="evidence" value="ECO:0007669"/>
    <property type="project" value="TreeGrafter"/>
</dbReference>
<accession>A0A8X8B6Z9</accession>
<evidence type="ECO:0000256" key="6">
    <source>
        <dbReference type="ARBA" id="ARBA00023242"/>
    </source>
</evidence>
<sequence length="350" mass="39407">MFSILGLAVFHSKNKIKKLSFSSDLSPLFFPIFFLKIFLSLPSLSSISLRILSPLSSARQKNSLKEPRSFNPISHIFEMDDDGFRNWGYYEPAAATFKGNLGLQLMPSIDRNTKPFLPGRDPNLMIGQNGPYHHPEPPINMSYNWINQQKDKFFNMLPVTTTPNYGNILPETSSAPSMRHHQTTEEYPVKHEQEEIVQTNKKRKPNAKPGATTKAKKPRKPKEENDKSTNSNVSRVKPAKKNVDFVINGVNMDISGLPVPICTCTGAPQQCYRWGCGGWQSACCTTNISMYPLPMSTKRRGARISGRKMSQGAFKKVLEKLASDGFNFGNPIDLKSHWARHGTNKFVTIR</sequence>
<keyword evidence="5 7" id="KW-0804">Transcription</keyword>